<name>A0ABD3FYK5_9STRA</name>
<dbReference type="AlphaFoldDB" id="A0ABD3FYK5"/>
<evidence type="ECO:0000313" key="2">
    <source>
        <dbReference type="Proteomes" id="UP001632037"/>
    </source>
</evidence>
<evidence type="ECO:0008006" key="3">
    <source>
        <dbReference type="Google" id="ProtNLM"/>
    </source>
</evidence>
<accession>A0ABD3FYK5</accession>
<dbReference type="Proteomes" id="UP001632037">
    <property type="component" value="Unassembled WGS sequence"/>
</dbReference>
<dbReference type="EMBL" id="JBIMZQ010000004">
    <property type="protein sequence ID" value="KAL3672002.1"/>
    <property type="molecule type" value="Genomic_DNA"/>
</dbReference>
<evidence type="ECO:0000313" key="1">
    <source>
        <dbReference type="EMBL" id="KAL3672002.1"/>
    </source>
</evidence>
<proteinExistence type="predicted"/>
<keyword evidence="2" id="KW-1185">Reference proteome</keyword>
<reference evidence="1 2" key="1">
    <citation type="submission" date="2024-09" db="EMBL/GenBank/DDBJ databases">
        <title>Genome sequencing and assembly of Phytophthora oleae, isolate VK10A, causative agent of rot of olive drupes.</title>
        <authorList>
            <person name="Conti Taguali S."/>
            <person name="Riolo M."/>
            <person name="La Spada F."/>
            <person name="Cacciola S.O."/>
            <person name="Dionisio G."/>
        </authorList>
    </citation>
    <scope>NUCLEOTIDE SEQUENCE [LARGE SCALE GENOMIC DNA]</scope>
    <source>
        <strain evidence="1 2">VK10A</strain>
    </source>
</reference>
<gene>
    <name evidence="1" type="ORF">V7S43_002669</name>
</gene>
<sequence>MGQVLSCTEAAVEAATAKAVVVVLSREDLDRLIVALEQRTDAVNQQHEFSHQFDPANNVEY</sequence>
<organism evidence="1 2">
    <name type="scientific">Phytophthora oleae</name>
    <dbReference type="NCBI Taxonomy" id="2107226"/>
    <lineage>
        <taxon>Eukaryota</taxon>
        <taxon>Sar</taxon>
        <taxon>Stramenopiles</taxon>
        <taxon>Oomycota</taxon>
        <taxon>Peronosporomycetes</taxon>
        <taxon>Peronosporales</taxon>
        <taxon>Peronosporaceae</taxon>
        <taxon>Phytophthora</taxon>
    </lineage>
</organism>
<protein>
    <recommendedName>
        <fullName evidence="3">Cyclic nucleotide-binding domain-containing protein</fullName>
    </recommendedName>
</protein>
<comment type="caution">
    <text evidence="1">The sequence shown here is derived from an EMBL/GenBank/DDBJ whole genome shotgun (WGS) entry which is preliminary data.</text>
</comment>